<accession>A0A074LNI7</accession>
<dbReference type="Proteomes" id="UP000027931">
    <property type="component" value="Unassembled WGS sequence"/>
</dbReference>
<dbReference type="Pfam" id="PF00583">
    <property type="entry name" value="Acetyltransf_1"/>
    <property type="match status" value="1"/>
</dbReference>
<dbReference type="EMBL" id="JMIR01000009">
    <property type="protein sequence ID" value="KEO83701.1"/>
    <property type="molecule type" value="Genomic_DNA"/>
</dbReference>
<dbReference type="STRING" id="1157490.EL26_08600"/>
<evidence type="ECO:0000256" key="1">
    <source>
        <dbReference type="ARBA" id="ARBA00022679"/>
    </source>
</evidence>
<dbReference type="InterPro" id="IPR000182">
    <property type="entry name" value="GNAT_dom"/>
</dbReference>
<keyword evidence="1" id="KW-0808">Transferase</keyword>
<feature type="domain" description="N-acetyltransferase" evidence="3">
    <location>
        <begin position="1"/>
        <end position="109"/>
    </location>
</feature>
<comment type="caution">
    <text evidence="4">The sequence shown here is derived from an EMBL/GenBank/DDBJ whole genome shotgun (WGS) entry which is preliminary data.</text>
</comment>
<keyword evidence="5" id="KW-1185">Reference proteome</keyword>
<protein>
    <recommendedName>
        <fullName evidence="3">N-acetyltransferase domain-containing protein</fullName>
    </recommendedName>
</protein>
<gene>
    <name evidence="4" type="ORF">EL26_08600</name>
</gene>
<evidence type="ECO:0000313" key="4">
    <source>
        <dbReference type="EMBL" id="KEO83701.1"/>
    </source>
</evidence>
<sequence length="110" mass="12611">MEGPYVLAHYEGAAAGQLELQVKQVEGREVGYVSIMYLVPELRGQGISQQMWDYAESFFRRLGMAEYQLKVDVGNERAKRFYLKSGMEVLGEEPNSMGDPCYRLAKKLFY</sequence>
<evidence type="ECO:0000313" key="5">
    <source>
        <dbReference type="Proteomes" id="UP000027931"/>
    </source>
</evidence>
<dbReference type="AlphaFoldDB" id="A0A074LNI7"/>
<name>A0A074LNI7_9BACL</name>
<proteinExistence type="predicted"/>
<dbReference type="GO" id="GO:0016747">
    <property type="term" value="F:acyltransferase activity, transferring groups other than amino-acyl groups"/>
    <property type="evidence" value="ECO:0007669"/>
    <property type="project" value="InterPro"/>
</dbReference>
<dbReference type="PANTHER" id="PTHR43420">
    <property type="entry name" value="ACETYLTRANSFERASE"/>
    <property type="match status" value="1"/>
</dbReference>
<dbReference type="OrthoDB" id="185406at2"/>
<dbReference type="Gene3D" id="3.40.630.30">
    <property type="match status" value="1"/>
</dbReference>
<keyword evidence="2" id="KW-0012">Acyltransferase</keyword>
<dbReference type="PROSITE" id="PS51186">
    <property type="entry name" value="GNAT"/>
    <property type="match status" value="1"/>
</dbReference>
<dbReference type="SUPFAM" id="SSF55729">
    <property type="entry name" value="Acyl-CoA N-acyltransferases (Nat)"/>
    <property type="match status" value="1"/>
</dbReference>
<dbReference type="eggNOG" id="COG0456">
    <property type="taxonomic scope" value="Bacteria"/>
</dbReference>
<dbReference type="PANTHER" id="PTHR43420:SF47">
    <property type="entry name" value="N-ACETYLTRANSFERASE DOMAIN-CONTAINING PROTEIN"/>
    <property type="match status" value="1"/>
</dbReference>
<reference evidence="4 5" key="1">
    <citation type="journal article" date="2013" name="Int. J. Syst. Evol. Microbiol.">
        <title>Tumebacillus flagellatus sp. nov., an alpha-amylase/pullulanase-producing bacterium isolated from cassava wastewater.</title>
        <authorList>
            <person name="Wang Q."/>
            <person name="Xie N."/>
            <person name="Qin Y."/>
            <person name="Shen N."/>
            <person name="Zhu J."/>
            <person name="Mi H."/>
            <person name="Huang R."/>
        </authorList>
    </citation>
    <scope>NUCLEOTIDE SEQUENCE [LARGE SCALE GENOMIC DNA]</scope>
    <source>
        <strain evidence="4 5">GST4</strain>
    </source>
</reference>
<organism evidence="4 5">
    <name type="scientific">Tumebacillus flagellatus</name>
    <dbReference type="NCBI Taxonomy" id="1157490"/>
    <lineage>
        <taxon>Bacteria</taxon>
        <taxon>Bacillati</taxon>
        <taxon>Bacillota</taxon>
        <taxon>Bacilli</taxon>
        <taxon>Bacillales</taxon>
        <taxon>Alicyclobacillaceae</taxon>
        <taxon>Tumebacillus</taxon>
    </lineage>
</organism>
<dbReference type="InterPro" id="IPR016181">
    <property type="entry name" value="Acyl_CoA_acyltransferase"/>
</dbReference>
<evidence type="ECO:0000256" key="2">
    <source>
        <dbReference type="ARBA" id="ARBA00023315"/>
    </source>
</evidence>
<evidence type="ECO:0000259" key="3">
    <source>
        <dbReference type="PROSITE" id="PS51186"/>
    </source>
</evidence>
<dbReference type="RefSeq" id="WP_052036137.1">
    <property type="nucleotide sequence ID" value="NZ_JMIR01000009.1"/>
</dbReference>
<dbReference type="InterPro" id="IPR050680">
    <property type="entry name" value="YpeA/RimI_acetyltransf"/>
</dbReference>